<keyword evidence="3" id="KW-1003">Cell membrane</keyword>
<dbReference type="RefSeq" id="WP_245888132.1">
    <property type="nucleotide sequence ID" value="NZ_UHIA01000004.1"/>
</dbReference>
<evidence type="ECO:0000256" key="5">
    <source>
        <dbReference type="ARBA" id="ARBA00022692"/>
    </source>
</evidence>
<feature type="transmembrane region" description="Helical" evidence="10">
    <location>
        <begin position="45"/>
        <end position="62"/>
    </location>
</feature>
<dbReference type="InterPro" id="IPR032523">
    <property type="entry name" value="CcmF_C"/>
</dbReference>
<feature type="transmembrane region" description="Helical" evidence="10">
    <location>
        <begin position="393"/>
        <end position="411"/>
    </location>
</feature>
<evidence type="ECO:0000256" key="8">
    <source>
        <dbReference type="ARBA" id="ARBA00023136"/>
    </source>
</evidence>
<feature type="transmembrane region" description="Helical" evidence="10">
    <location>
        <begin position="423"/>
        <end position="444"/>
    </location>
</feature>
<gene>
    <name evidence="13" type="primary">ccmF</name>
    <name evidence="13" type="ORF">NCTC10717_01917</name>
</gene>
<dbReference type="Pfam" id="PF01578">
    <property type="entry name" value="Cytochrom_C_asm"/>
    <property type="match status" value="1"/>
</dbReference>
<feature type="transmembrane region" description="Helical" evidence="10">
    <location>
        <begin position="352"/>
        <end position="373"/>
    </location>
</feature>
<dbReference type="InterPro" id="IPR003568">
    <property type="entry name" value="Cyt_c_biogenesis_CcmF"/>
</dbReference>
<dbReference type="PANTHER" id="PTHR43653">
    <property type="entry name" value="CYTOCHROME C ASSEMBLY PROTEIN-RELATED"/>
    <property type="match status" value="1"/>
</dbReference>
<evidence type="ECO:0000256" key="7">
    <source>
        <dbReference type="ARBA" id="ARBA00022989"/>
    </source>
</evidence>
<dbReference type="NCBIfam" id="NF007691">
    <property type="entry name" value="PRK10369.1"/>
    <property type="match status" value="1"/>
</dbReference>
<dbReference type="PANTHER" id="PTHR43653:SF1">
    <property type="entry name" value="CYTOCHROME C-TYPE BIOGENESIS PROTEIN CCMF"/>
    <property type="match status" value="1"/>
</dbReference>
<comment type="function">
    <text evidence="9">Required for the biogenesis of c-type cytochromes. Possible subunit of a heme lyase.</text>
</comment>
<feature type="transmembrane region" description="Helical" evidence="10">
    <location>
        <begin position="249"/>
        <end position="266"/>
    </location>
</feature>
<feature type="transmembrane region" description="Helical" evidence="10">
    <location>
        <begin position="614"/>
        <end position="634"/>
    </location>
</feature>
<feature type="transmembrane region" description="Helical" evidence="10">
    <location>
        <begin position="491"/>
        <end position="510"/>
    </location>
</feature>
<feature type="domain" description="Cytochrome c assembly protein" evidence="11">
    <location>
        <begin position="89"/>
        <end position="295"/>
    </location>
</feature>
<feature type="transmembrane region" description="Helical" evidence="10">
    <location>
        <begin position="175"/>
        <end position="195"/>
    </location>
</feature>
<keyword evidence="5 10" id="KW-0812">Transmembrane</keyword>
<dbReference type="GO" id="GO:0005886">
    <property type="term" value="C:plasma membrane"/>
    <property type="evidence" value="ECO:0007669"/>
    <property type="project" value="UniProtKB-SubCell"/>
</dbReference>
<dbReference type="Pfam" id="PF16327">
    <property type="entry name" value="CcmF_C"/>
    <property type="match status" value="1"/>
</dbReference>
<evidence type="ECO:0000256" key="10">
    <source>
        <dbReference type="SAM" id="Phobius"/>
    </source>
</evidence>
<feature type="transmembrane region" description="Helical" evidence="10">
    <location>
        <begin position="12"/>
        <end position="33"/>
    </location>
</feature>
<feature type="transmembrane region" description="Helical" evidence="10">
    <location>
        <begin position="273"/>
        <end position="292"/>
    </location>
</feature>
<feature type="transmembrane region" description="Helical" evidence="10">
    <location>
        <begin position="312"/>
        <end position="331"/>
    </location>
</feature>
<proteinExistence type="inferred from homology"/>
<evidence type="ECO:0000259" key="12">
    <source>
        <dbReference type="Pfam" id="PF16327"/>
    </source>
</evidence>
<evidence type="ECO:0000256" key="2">
    <source>
        <dbReference type="ARBA" id="ARBA00009186"/>
    </source>
</evidence>
<dbReference type="Proteomes" id="UP000254575">
    <property type="component" value="Unassembled WGS sequence"/>
</dbReference>
<evidence type="ECO:0000256" key="4">
    <source>
        <dbReference type="ARBA" id="ARBA00022519"/>
    </source>
</evidence>
<keyword evidence="7 10" id="KW-1133">Transmembrane helix</keyword>
<sequence>MIDWGEFGHYALILAAAVAAIAVVSALFAADKLRSTQLVLQASKLQFYLCSFSMLSLGIAFYDNDFSLQYVANHSNSLLPWYYRITAIWGGHEGSLLLWIWMLNLWTYCVAIFSRSLPAGFRTRVLGILSYIALGFYLFILLTSNPFARYDFAPFDGRDLNPLLQDPGLIFHPPLLYAGYVGFAVAFAFVLAGLWQGRLDSLWLRRARPWTLWAWLSLTLGISLGSYWAYYELGWGGWWFWDPVENASLMPWLLGTALIHSLIASEKRSLFRIWTALLAISTFSLCLIGTFLVRSGVLTSVHAFASDATRGIFILALLIAISLPALILLIMRANTISHSGDYAIFSKETGLLINNWLLSGLCLVVFVGTLYPLVADVLSLGKISVGAPYFNRFTVPLALLMLFLMGFYPLLRWKRDRLQRLKPHLGIALVFAAVLTAICMKWLLPHWQHTAALSIFLSAFALAAVLIDYLERIKQQGSKALKPRGAIAGMLLAHAGLIVMIFGITGASLYDEERDISIKEGDSIQMHDYRITLTGLQSYSGANYRSVQGRFLLQKDSDAQFAALLLPAKRNYFSSTMPMTESDRLVTPSHDVYIAMGEEIGANTWAVRVQYKPFISWVWIGSLIMALGGIVAAFDRAYRSRLKEDIA</sequence>
<dbReference type="GO" id="GO:0020037">
    <property type="term" value="F:heme binding"/>
    <property type="evidence" value="ECO:0007669"/>
    <property type="project" value="InterPro"/>
</dbReference>
<dbReference type="NCBIfam" id="TIGR00353">
    <property type="entry name" value="nrfE"/>
    <property type="match status" value="1"/>
</dbReference>
<comment type="similarity">
    <text evidence="2">Belongs to the CcmF/CycK/Ccl1/NrfE/CcsA family.</text>
</comment>
<protein>
    <submittedName>
        <fullName evidence="13">Cytochrome c-type biogenesis protein CcmF</fullName>
    </submittedName>
</protein>
<evidence type="ECO:0000313" key="14">
    <source>
        <dbReference type="Proteomes" id="UP000254575"/>
    </source>
</evidence>
<dbReference type="GO" id="GO:0017004">
    <property type="term" value="P:cytochrome complex assembly"/>
    <property type="evidence" value="ECO:0007669"/>
    <property type="project" value="UniProtKB-KW"/>
</dbReference>
<dbReference type="PRINTS" id="PR01410">
    <property type="entry name" value="CCBIOGENESIS"/>
</dbReference>
<dbReference type="InterPro" id="IPR003567">
    <property type="entry name" value="Cyt_c_biogenesis"/>
</dbReference>
<evidence type="ECO:0000256" key="3">
    <source>
        <dbReference type="ARBA" id="ARBA00022475"/>
    </source>
</evidence>
<feature type="domain" description="Cytochrome c-type biogenesis protein CcmF C-terminal" evidence="12">
    <location>
        <begin position="315"/>
        <end position="636"/>
    </location>
</feature>
<evidence type="ECO:0000256" key="9">
    <source>
        <dbReference type="ARBA" id="ARBA00037230"/>
    </source>
</evidence>
<accession>A0A380N1J7</accession>
<keyword evidence="14" id="KW-1185">Reference proteome</keyword>
<dbReference type="PRINTS" id="PR01411">
    <property type="entry name" value="CCMFBIOGNSIS"/>
</dbReference>
<feature type="transmembrane region" description="Helical" evidence="10">
    <location>
        <begin position="207"/>
        <end position="229"/>
    </location>
</feature>
<keyword evidence="6" id="KW-0201">Cytochrome c-type biogenesis</keyword>
<feature type="transmembrane region" description="Helical" evidence="10">
    <location>
        <begin position="96"/>
        <end position="113"/>
    </location>
</feature>
<reference evidence="13 14" key="1">
    <citation type="submission" date="2018-06" db="EMBL/GenBank/DDBJ databases">
        <authorList>
            <consortium name="Pathogen Informatics"/>
            <person name="Doyle S."/>
        </authorList>
    </citation>
    <scope>NUCLEOTIDE SEQUENCE [LARGE SCALE GENOMIC DNA]</scope>
    <source>
        <strain evidence="13 14">NCTC10717</strain>
    </source>
</reference>
<dbReference type="EMBL" id="UHIA01000004">
    <property type="protein sequence ID" value="SUO98176.1"/>
    <property type="molecule type" value="Genomic_DNA"/>
</dbReference>
<organism evidence="13 14">
    <name type="scientific">Suttonella indologenes</name>
    <dbReference type="NCBI Taxonomy" id="13276"/>
    <lineage>
        <taxon>Bacteria</taxon>
        <taxon>Pseudomonadati</taxon>
        <taxon>Pseudomonadota</taxon>
        <taxon>Gammaproteobacteria</taxon>
        <taxon>Cardiobacteriales</taxon>
        <taxon>Cardiobacteriaceae</taxon>
        <taxon>Suttonella</taxon>
    </lineage>
</organism>
<evidence type="ECO:0000259" key="11">
    <source>
        <dbReference type="Pfam" id="PF01578"/>
    </source>
</evidence>
<dbReference type="AlphaFoldDB" id="A0A380N1J7"/>
<evidence type="ECO:0000256" key="1">
    <source>
        <dbReference type="ARBA" id="ARBA00004429"/>
    </source>
</evidence>
<dbReference type="GO" id="GO:0015232">
    <property type="term" value="F:heme transmembrane transporter activity"/>
    <property type="evidence" value="ECO:0007669"/>
    <property type="project" value="InterPro"/>
</dbReference>
<feature type="transmembrane region" description="Helical" evidence="10">
    <location>
        <begin position="125"/>
        <end position="142"/>
    </location>
</feature>
<keyword evidence="4" id="KW-0997">Cell inner membrane</keyword>
<name>A0A380N1J7_9GAMM</name>
<comment type="subcellular location">
    <subcellularLocation>
        <location evidence="1">Cell inner membrane</location>
        <topology evidence="1">Multi-pass membrane protein</topology>
    </subcellularLocation>
</comment>
<dbReference type="InterPro" id="IPR002541">
    <property type="entry name" value="Cyt_c_assembly"/>
</dbReference>
<evidence type="ECO:0000256" key="6">
    <source>
        <dbReference type="ARBA" id="ARBA00022748"/>
    </source>
</evidence>
<feature type="transmembrane region" description="Helical" evidence="10">
    <location>
        <begin position="450"/>
        <end position="470"/>
    </location>
</feature>
<evidence type="ECO:0000313" key="13">
    <source>
        <dbReference type="EMBL" id="SUO98176.1"/>
    </source>
</evidence>
<keyword evidence="8 10" id="KW-0472">Membrane</keyword>